<evidence type="ECO:0000256" key="1">
    <source>
        <dbReference type="ARBA" id="ARBA00005474"/>
    </source>
</evidence>
<dbReference type="InterPro" id="IPR004883">
    <property type="entry name" value="LOB"/>
</dbReference>
<dbReference type="Pfam" id="PF03195">
    <property type="entry name" value="LOB"/>
    <property type="match status" value="1"/>
</dbReference>
<evidence type="ECO:0000313" key="4">
    <source>
        <dbReference type="Proteomes" id="UP000594263"/>
    </source>
</evidence>
<proteinExistence type="inferred from homology"/>
<dbReference type="PANTHER" id="PTHR31301">
    <property type="entry name" value="LOB DOMAIN-CONTAINING PROTEIN 4-RELATED"/>
    <property type="match status" value="1"/>
</dbReference>
<organism evidence="3 4">
    <name type="scientific">Kalanchoe fedtschenkoi</name>
    <name type="common">Lavender scallops</name>
    <name type="synonym">South American air plant</name>
    <dbReference type="NCBI Taxonomy" id="63787"/>
    <lineage>
        <taxon>Eukaryota</taxon>
        <taxon>Viridiplantae</taxon>
        <taxon>Streptophyta</taxon>
        <taxon>Embryophyta</taxon>
        <taxon>Tracheophyta</taxon>
        <taxon>Spermatophyta</taxon>
        <taxon>Magnoliopsida</taxon>
        <taxon>eudicotyledons</taxon>
        <taxon>Gunneridae</taxon>
        <taxon>Pentapetalae</taxon>
        <taxon>Saxifragales</taxon>
        <taxon>Crassulaceae</taxon>
        <taxon>Kalanchoe</taxon>
    </lineage>
</organism>
<reference evidence="3" key="1">
    <citation type="submission" date="2021-01" db="UniProtKB">
        <authorList>
            <consortium name="EnsemblPlants"/>
        </authorList>
    </citation>
    <scope>IDENTIFICATION</scope>
</reference>
<dbReference type="AlphaFoldDB" id="A0A7N0RFP8"/>
<dbReference type="OMA" id="KRRCVPN"/>
<sequence length="190" mass="20580">MRNTSLHHEPRAASSCAACKLLKRRCSPTCIFAPYFRSDDPTKFAKVHKVFGASNVSKILSEVPEEQRQETVNTLVYEAEARLEDPVYGCIGAIAALQRKLAELQRDLAIARARLAGYGTCLSNASSSSGATGNWVDQQHLIDSMSCFTQMNDGLGGDGYNSNACVDIDQLIASAYGFEVGLSTASFPFE</sequence>
<evidence type="ECO:0000313" key="3">
    <source>
        <dbReference type="EnsemblPlants" id="Kaladp0010s0165.1.v1.1.CDS.1"/>
    </source>
</evidence>
<dbReference type="Gramene" id="Kaladp0010s0165.1.v1.1">
    <property type="protein sequence ID" value="Kaladp0010s0165.1.v1.1.CDS.1"/>
    <property type="gene ID" value="Kaladp0010s0165.v1.1"/>
</dbReference>
<accession>A0A7N0RFP8</accession>
<protein>
    <recommendedName>
        <fullName evidence="2">LOB domain-containing protein</fullName>
    </recommendedName>
</protein>
<dbReference type="EnsemblPlants" id="Kaladp0010s0165.1.v1.1">
    <property type="protein sequence ID" value="Kaladp0010s0165.1.v1.1.CDS.1"/>
    <property type="gene ID" value="Kaladp0010s0165.v1.1"/>
</dbReference>
<evidence type="ECO:0000259" key="2">
    <source>
        <dbReference type="PROSITE" id="PS50891"/>
    </source>
</evidence>
<comment type="similarity">
    <text evidence="1">Belongs to the LOB domain-containing protein family.</text>
</comment>
<dbReference type="PROSITE" id="PS50891">
    <property type="entry name" value="LOB"/>
    <property type="match status" value="1"/>
</dbReference>
<dbReference type="Proteomes" id="UP000594263">
    <property type="component" value="Unplaced"/>
</dbReference>
<dbReference type="PANTHER" id="PTHR31301:SF24">
    <property type="entry name" value="LOB DOMAIN-CONTAINING PROTEIN 21"/>
    <property type="match status" value="1"/>
</dbReference>
<keyword evidence="4" id="KW-1185">Reference proteome</keyword>
<name>A0A7N0RFP8_KALFE</name>
<feature type="domain" description="LOB" evidence="2">
    <location>
        <begin position="14"/>
        <end position="115"/>
    </location>
</feature>